<evidence type="ECO:0000313" key="9">
    <source>
        <dbReference type="EMBL" id="KAJ3654382.1"/>
    </source>
</evidence>
<dbReference type="EMBL" id="JALNTZ010000004">
    <property type="protein sequence ID" value="KAJ3654382.1"/>
    <property type="molecule type" value="Genomic_DNA"/>
</dbReference>
<dbReference type="Gene3D" id="1.20.1070.10">
    <property type="entry name" value="Rhodopsin 7-helix transmembrane proteins"/>
    <property type="match status" value="1"/>
</dbReference>
<dbReference type="GO" id="GO:0004930">
    <property type="term" value="F:G protein-coupled receptor activity"/>
    <property type="evidence" value="ECO:0007669"/>
    <property type="project" value="InterPro"/>
</dbReference>
<evidence type="ECO:0000256" key="2">
    <source>
        <dbReference type="ARBA" id="ARBA00022692"/>
    </source>
</evidence>
<keyword evidence="4 6" id="KW-0472">Membrane</keyword>
<dbReference type="InterPro" id="IPR000832">
    <property type="entry name" value="GPCR_2_secretin-like"/>
</dbReference>
<proteinExistence type="predicted"/>
<keyword evidence="7" id="KW-0732">Signal</keyword>
<dbReference type="Pfam" id="PF00002">
    <property type="entry name" value="7tm_2"/>
    <property type="match status" value="1"/>
</dbReference>
<dbReference type="PROSITE" id="PS50261">
    <property type="entry name" value="G_PROTEIN_RECEP_F2_4"/>
    <property type="match status" value="1"/>
</dbReference>
<feature type="region of interest" description="Disordered" evidence="5">
    <location>
        <begin position="609"/>
        <end position="628"/>
    </location>
</feature>
<keyword evidence="10" id="KW-1185">Reference proteome</keyword>
<comment type="caution">
    <text evidence="9">The sequence shown here is derived from an EMBL/GenBank/DDBJ whole genome shotgun (WGS) entry which is preliminary data.</text>
</comment>
<evidence type="ECO:0000313" key="10">
    <source>
        <dbReference type="Proteomes" id="UP001168821"/>
    </source>
</evidence>
<organism evidence="9 10">
    <name type="scientific">Zophobas morio</name>
    <dbReference type="NCBI Taxonomy" id="2755281"/>
    <lineage>
        <taxon>Eukaryota</taxon>
        <taxon>Metazoa</taxon>
        <taxon>Ecdysozoa</taxon>
        <taxon>Arthropoda</taxon>
        <taxon>Hexapoda</taxon>
        <taxon>Insecta</taxon>
        <taxon>Pterygota</taxon>
        <taxon>Neoptera</taxon>
        <taxon>Endopterygota</taxon>
        <taxon>Coleoptera</taxon>
        <taxon>Polyphaga</taxon>
        <taxon>Cucujiformia</taxon>
        <taxon>Tenebrionidae</taxon>
        <taxon>Zophobas</taxon>
    </lineage>
</organism>
<evidence type="ECO:0000256" key="1">
    <source>
        <dbReference type="ARBA" id="ARBA00004141"/>
    </source>
</evidence>
<feature type="compositionally biased region" description="Polar residues" evidence="5">
    <location>
        <begin position="609"/>
        <end position="620"/>
    </location>
</feature>
<feature type="transmembrane region" description="Helical" evidence="6">
    <location>
        <begin position="421"/>
        <end position="442"/>
    </location>
</feature>
<reference evidence="9" key="1">
    <citation type="journal article" date="2023" name="G3 (Bethesda)">
        <title>Whole genome assemblies of Zophobas morio and Tenebrio molitor.</title>
        <authorList>
            <person name="Kaur S."/>
            <person name="Stinson S.A."/>
            <person name="diCenzo G.C."/>
        </authorList>
    </citation>
    <scope>NUCLEOTIDE SEQUENCE</scope>
    <source>
        <strain evidence="9">QUZm001</strain>
    </source>
</reference>
<feature type="transmembrane region" description="Helical" evidence="6">
    <location>
        <begin position="473"/>
        <end position="499"/>
    </location>
</feature>
<dbReference type="InterPro" id="IPR017981">
    <property type="entry name" value="GPCR_2-like_7TM"/>
</dbReference>
<evidence type="ECO:0000256" key="4">
    <source>
        <dbReference type="ARBA" id="ARBA00023136"/>
    </source>
</evidence>
<dbReference type="PANTHER" id="PTHR46953">
    <property type="entry name" value="G-PROTEIN COUPLED RECEPTOR MTH-LIKE 1-RELATED"/>
    <property type="match status" value="1"/>
</dbReference>
<dbReference type="InterPro" id="IPR052808">
    <property type="entry name" value="GPCR_Mth-like"/>
</dbReference>
<feature type="transmembrane region" description="Helical" evidence="6">
    <location>
        <begin position="381"/>
        <end position="400"/>
    </location>
</feature>
<keyword evidence="3 6" id="KW-1133">Transmembrane helix</keyword>
<protein>
    <recommendedName>
        <fullName evidence="8">G-protein coupled receptors family 2 profile 2 domain-containing protein</fullName>
    </recommendedName>
</protein>
<dbReference type="GO" id="GO:0007166">
    <property type="term" value="P:cell surface receptor signaling pathway"/>
    <property type="evidence" value="ECO:0007669"/>
    <property type="project" value="InterPro"/>
</dbReference>
<gene>
    <name evidence="9" type="ORF">Zmor_013573</name>
</gene>
<keyword evidence="2 6" id="KW-0812">Transmembrane</keyword>
<evidence type="ECO:0000256" key="3">
    <source>
        <dbReference type="ARBA" id="ARBA00022989"/>
    </source>
</evidence>
<dbReference type="PANTHER" id="PTHR46953:SF1">
    <property type="entry name" value="G-PROTEIN COUPLED RECEPTOR MTH-LIKE 1-RELATED"/>
    <property type="match status" value="1"/>
</dbReference>
<feature type="transmembrane region" description="Helical" evidence="6">
    <location>
        <begin position="565"/>
        <end position="586"/>
    </location>
</feature>
<dbReference type="GO" id="GO:0016020">
    <property type="term" value="C:membrane"/>
    <property type="evidence" value="ECO:0007669"/>
    <property type="project" value="UniProtKB-SubCell"/>
</dbReference>
<dbReference type="AlphaFoldDB" id="A0AA38MF85"/>
<comment type="subcellular location">
    <subcellularLocation>
        <location evidence="1">Membrane</location>
        <topology evidence="1">Multi-pass membrane protein</topology>
    </subcellularLocation>
</comment>
<dbReference type="Proteomes" id="UP001168821">
    <property type="component" value="Unassembled WGS sequence"/>
</dbReference>
<evidence type="ECO:0000256" key="5">
    <source>
        <dbReference type="SAM" id="MobiDB-lite"/>
    </source>
</evidence>
<feature type="transmembrane region" description="Helical" evidence="6">
    <location>
        <begin position="340"/>
        <end position="361"/>
    </location>
</feature>
<feature type="signal peptide" evidence="7">
    <location>
        <begin position="1"/>
        <end position="19"/>
    </location>
</feature>
<accession>A0AA38MF85</accession>
<evidence type="ECO:0000256" key="6">
    <source>
        <dbReference type="SAM" id="Phobius"/>
    </source>
</evidence>
<feature type="chain" id="PRO_5041276633" description="G-protein coupled receptors family 2 profile 2 domain-containing protein" evidence="7">
    <location>
        <begin position="20"/>
        <end position="628"/>
    </location>
</feature>
<feature type="transmembrane region" description="Helical" evidence="6">
    <location>
        <begin position="528"/>
        <end position="545"/>
    </location>
</feature>
<dbReference type="CDD" id="cd15039">
    <property type="entry name" value="7tmB3_Methuselah-like"/>
    <property type="match status" value="1"/>
</dbReference>
<evidence type="ECO:0000256" key="7">
    <source>
        <dbReference type="SAM" id="SignalP"/>
    </source>
</evidence>
<evidence type="ECO:0000259" key="8">
    <source>
        <dbReference type="PROSITE" id="PS50261"/>
    </source>
</evidence>
<sequence>MYILTITFLLVLNTDYATLQHKKCCDADSYLRKNNSIYVCDKDDDKRLQIFTNETNYLKNAEEGTCVDTFPNITEYKISNHTVVKEQQIPVNLYPKCCPLGYFYHSVTHSCVWKENIDEDFITQNFVKVGLPQCRLIVDYKLTTGYRMELGNLYIEGAGTFREGNFCIDKDEGSSLIARGCHEDLSVCYDGVRCIHKCCPDGQSFVGGQKCVNTYEHGVDLSFTDRVNNSQAPFAIIHRYDCRIYILKKTIQFYLDTDGTFYAFINKSNSFQRFGIEDKSYCIEHIRRKTTNNFEFLMCFPEVPVQGKFVAARWAKIISSIFIVFTMAVYFFLPEMLNLFGKILMSYCVAMLAIFIFLIYAQFKTTDVSDAACLRDSFLSSYLSLTSFSWLNVMCFDIWWTFGTPKSFVTSTQKRRELKRFLLYSLYGWGLPAFLTLLTYLIHEVVVVPYSVRPILGTYKCFWERISGNYGMIIYYVTPLVLMEIGNLVLFLRTVYYCLKVKGEINRMNDTRMSVKERKKTYNVDKEQLLLILKLSVTMGLSFAFEVVSSMFNFQTNRVTEYIEIIWDTINCFQGVFIFLIFIFKVKVFRLCRNRLCTTKDRKISVSSLPTGTTQVSEPLTSKPRIRN</sequence>
<feature type="transmembrane region" description="Helical" evidence="6">
    <location>
        <begin position="314"/>
        <end position="333"/>
    </location>
</feature>
<feature type="domain" description="G-protein coupled receptors family 2 profile 2" evidence="8">
    <location>
        <begin position="308"/>
        <end position="586"/>
    </location>
</feature>
<name>A0AA38MF85_9CUCU</name>